<evidence type="ECO:0000259" key="3">
    <source>
        <dbReference type="Pfam" id="PF23647"/>
    </source>
</evidence>
<feature type="region of interest" description="Disordered" evidence="1">
    <location>
        <begin position="1"/>
        <end position="40"/>
    </location>
</feature>
<dbReference type="EMBL" id="FQ311431">
    <property type="protein sequence ID" value="CBQ68443.1"/>
    <property type="molecule type" value="Genomic_DNA"/>
</dbReference>
<proteinExistence type="predicted"/>
<dbReference type="InterPro" id="IPR055429">
    <property type="entry name" value="TRAPPC13_M"/>
</dbReference>
<dbReference type="HOGENOM" id="CLU_348575_0_0_1"/>
<dbReference type="InterPro" id="IPR010378">
    <property type="entry name" value="TRAPPC13"/>
</dbReference>
<feature type="compositionally biased region" description="Low complexity" evidence="1">
    <location>
        <begin position="526"/>
        <end position="540"/>
    </location>
</feature>
<feature type="domain" description="Trafficking protein particle complex subunit 13 N-terminal" evidence="2">
    <location>
        <begin position="44"/>
        <end position="251"/>
    </location>
</feature>
<evidence type="ECO:0000256" key="1">
    <source>
        <dbReference type="SAM" id="MobiDB-lite"/>
    </source>
</evidence>
<feature type="region of interest" description="Disordered" evidence="1">
    <location>
        <begin position="580"/>
        <end position="616"/>
    </location>
</feature>
<dbReference type="Pfam" id="PF06159">
    <property type="entry name" value="TRAPPC13_N"/>
    <property type="match status" value="1"/>
</dbReference>
<feature type="region of interest" description="Disordered" evidence="1">
    <location>
        <begin position="474"/>
        <end position="500"/>
    </location>
</feature>
<gene>
    <name evidence="4" type="ORF">sr14732</name>
</gene>
<sequence length="759" mass="80435">MASVLPAPPAAASGGAPRPPHQPSSLPQSSTAASSSNAQNAGPHLLSLKVMRASAPLLAVSEKPYYEHHAEPTSADTLLSAVGQGIEQGLAHDLLSNRWDGAGGSASNFPVSDLLVLPSSFGTLYLGETFRTYLCVRNEAATAVREPSLRVEMQVGASDVQQSDAGRWHQLAHVILPTPTRLSPDPDGGEEGRPVWELAPGQPLETALGYDIKDLGAHVLVCTVGYKAAVQQGSEVAWVERSFRKYYKFSVERSPISVRTKVHQPRHASSLHHPDAKVRQRVELEVQVQNVAGNGSALVFEGLALKPAPGWGWASVDRPSLNGGGEEDMWARKVGTEVLADGDVRQYLFTLTPSTAATLAHETLKAGLDLGTSADGHAIRGDALGHLDISWRMSLGEPGRLQTSQLVRRRVVTPPITAPSSSSSSAKLAPRLSAQFTLQPSALETLRDVRPGSVVELGVDVAVCDVSALLLPESVAEEEEDDDTPLSEIASSPRAKRTALAEGVTIRRTLRLAMQHCTVEPRAHTAAAASGSESGPEAPSTPRKTPVPSRTATPTQAVGALNKARLQANLTSLVRGGSLSLRPARASVDAEPPRSSTPLPPLPPKHELAPAAPVDDSEAVARKRLPDPVLRWTHVAEQYAAYTETHAQALTRPHPAPSVPHTLLPSPTALPLGPSLTPLPAIHLHLQRSPTPTAHAAEHTTTAHLTWAVDADASPHDVVRFGGVRLVLLSYTDEGESEVECMTSVHEVCVLAEALVGPH</sequence>
<evidence type="ECO:0000259" key="2">
    <source>
        <dbReference type="Pfam" id="PF06159"/>
    </source>
</evidence>
<feature type="compositionally biased region" description="Low complexity" evidence="1">
    <location>
        <begin position="1"/>
        <end position="16"/>
    </location>
</feature>
<dbReference type="PANTHER" id="PTHR13134:SF3">
    <property type="entry name" value="TRAFFICKING PROTEIN PARTICLE COMPLEX SUBUNIT 13"/>
    <property type="match status" value="1"/>
</dbReference>
<dbReference type="Proteomes" id="UP000008867">
    <property type="component" value="Chromosome 10"/>
</dbReference>
<organism evidence="4 5">
    <name type="scientific">Sporisorium reilianum (strain SRZ2)</name>
    <name type="common">Maize head smut fungus</name>
    <dbReference type="NCBI Taxonomy" id="999809"/>
    <lineage>
        <taxon>Eukaryota</taxon>
        <taxon>Fungi</taxon>
        <taxon>Dikarya</taxon>
        <taxon>Basidiomycota</taxon>
        <taxon>Ustilaginomycotina</taxon>
        <taxon>Ustilaginomycetes</taxon>
        <taxon>Ustilaginales</taxon>
        <taxon>Ustilaginaceae</taxon>
        <taxon>Sporisorium</taxon>
    </lineage>
</organism>
<keyword evidence="5" id="KW-1185">Reference proteome</keyword>
<dbReference type="GO" id="GO:1990072">
    <property type="term" value="C:TRAPPIII protein complex"/>
    <property type="evidence" value="ECO:0007669"/>
    <property type="project" value="TreeGrafter"/>
</dbReference>
<dbReference type="InterPro" id="IPR055427">
    <property type="entry name" value="TRAPPC13_N"/>
</dbReference>
<reference evidence="4 5" key="1">
    <citation type="journal article" date="2010" name="Science">
        <title>Pathogenicity determinants in smut fungi revealed by genome comparison.</title>
        <authorList>
            <person name="Schirawski J."/>
            <person name="Mannhaupt G."/>
            <person name="Muench K."/>
            <person name="Brefort T."/>
            <person name="Schipper K."/>
            <person name="Doehlemann G."/>
            <person name="Di Stasio M."/>
            <person name="Roessel N."/>
            <person name="Mendoza-Mendoza A."/>
            <person name="Pester D."/>
            <person name="Mueller O."/>
            <person name="Winterberg B."/>
            <person name="Meyer E."/>
            <person name="Ghareeb H."/>
            <person name="Wollenberg T."/>
            <person name="Muensterkoetter M."/>
            <person name="Wong P."/>
            <person name="Walter M."/>
            <person name="Stukenbrock E."/>
            <person name="Gueldener U."/>
            <person name="Kahmann R."/>
        </authorList>
    </citation>
    <scope>NUCLEOTIDE SEQUENCE [LARGE SCALE GENOMIC DNA]</scope>
    <source>
        <strain evidence="5">SRZ2</strain>
    </source>
</reference>
<dbReference type="PANTHER" id="PTHR13134">
    <property type="entry name" value="TRAFFICKING PROTEIN PARTICLE COMPLEX SUBUNIT 13"/>
    <property type="match status" value="1"/>
</dbReference>
<feature type="compositionally biased region" description="Low complexity" evidence="1">
    <location>
        <begin position="23"/>
        <end position="40"/>
    </location>
</feature>
<dbReference type="eggNOG" id="KOG2625">
    <property type="taxonomic scope" value="Eukaryota"/>
</dbReference>
<dbReference type="VEuPathDB" id="FungiDB:sr14732"/>
<protein>
    <recommendedName>
        <fullName evidence="6">Trafficking protein particle complex subunit 13</fullName>
    </recommendedName>
</protein>
<dbReference type="AlphaFoldDB" id="E6ZMI6"/>
<name>E6ZMI6_SPORE</name>
<dbReference type="OrthoDB" id="10250284at2759"/>
<feature type="domain" description="Trafficking protein particle complex subunit 13 middle" evidence="3">
    <location>
        <begin position="256"/>
        <end position="409"/>
    </location>
</feature>
<evidence type="ECO:0008006" key="6">
    <source>
        <dbReference type="Google" id="ProtNLM"/>
    </source>
</evidence>
<evidence type="ECO:0000313" key="4">
    <source>
        <dbReference type="EMBL" id="CBQ68443.1"/>
    </source>
</evidence>
<accession>E6ZMI6</accession>
<dbReference type="Pfam" id="PF23647">
    <property type="entry name" value="TRAPPC13_M"/>
    <property type="match status" value="1"/>
</dbReference>
<evidence type="ECO:0000313" key="5">
    <source>
        <dbReference type="Proteomes" id="UP000008867"/>
    </source>
</evidence>
<feature type="compositionally biased region" description="Acidic residues" evidence="1">
    <location>
        <begin position="475"/>
        <end position="485"/>
    </location>
</feature>
<feature type="region of interest" description="Disordered" evidence="1">
    <location>
        <begin position="521"/>
        <end position="554"/>
    </location>
</feature>